<evidence type="ECO:0000313" key="5">
    <source>
        <dbReference type="Proteomes" id="UP000215405"/>
    </source>
</evidence>
<name>A0A231UY51_9HYPH</name>
<dbReference type="GO" id="GO:0016651">
    <property type="term" value="F:oxidoreductase activity, acting on NAD(P)H"/>
    <property type="evidence" value="ECO:0007669"/>
    <property type="project" value="TreeGrafter"/>
</dbReference>
<dbReference type="SUPFAM" id="SSF50129">
    <property type="entry name" value="GroES-like"/>
    <property type="match status" value="1"/>
</dbReference>
<dbReference type="SUPFAM" id="SSF51735">
    <property type="entry name" value="NAD(P)-binding Rossmann-fold domains"/>
    <property type="match status" value="1"/>
</dbReference>
<evidence type="ECO:0000313" key="4">
    <source>
        <dbReference type="EMBL" id="OXT00731.1"/>
    </source>
</evidence>
<organism evidence="4 5">
    <name type="scientific">Notoacmeibacter marinus</name>
    <dbReference type="NCBI Taxonomy" id="1876515"/>
    <lineage>
        <taxon>Bacteria</taxon>
        <taxon>Pseudomonadati</taxon>
        <taxon>Pseudomonadota</taxon>
        <taxon>Alphaproteobacteria</taxon>
        <taxon>Hyphomicrobiales</taxon>
        <taxon>Notoacmeibacteraceae</taxon>
        <taxon>Notoacmeibacter</taxon>
    </lineage>
</organism>
<keyword evidence="2" id="KW-0560">Oxidoreductase</keyword>
<dbReference type="EMBL" id="NBYO01000002">
    <property type="protein sequence ID" value="OXT00731.1"/>
    <property type="molecule type" value="Genomic_DNA"/>
</dbReference>
<comment type="caution">
    <text evidence="4">The sequence shown here is derived from an EMBL/GenBank/DDBJ whole genome shotgun (WGS) entry which is preliminary data.</text>
</comment>
<evidence type="ECO:0000259" key="3">
    <source>
        <dbReference type="SMART" id="SM00829"/>
    </source>
</evidence>
<dbReference type="Gene3D" id="3.90.180.10">
    <property type="entry name" value="Medium-chain alcohol dehydrogenases, catalytic domain"/>
    <property type="match status" value="1"/>
</dbReference>
<keyword evidence="1" id="KW-0521">NADP</keyword>
<dbReference type="InterPro" id="IPR011032">
    <property type="entry name" value="GroES-like_sf"/>
</dbReference>
<gene>
    <name evidence="4" type="ORF">B7H23_11660</name>
</gene>
<accession>A0A231UY51</accession>
<dbReference type="InterPro" id="IPR020843">
    <property type="entry name" value="ER"/>
</dbReference>
<evidence type="ECO:0000256" key="2">
    <source>
        <dbReference type="ARBA" id="ARBA00023002"/>
    </source>
</evidence>
<dbReference type="PANTHER" id="PTHR48106:SF18">
    <property type="entry name" value="QUINONE OXIDOREDUCTASE PIG3"/>
    <property type="match status" value="1"/>
</dbReference>
<dbReference type="InterPro" id="IPR036291">
    <property type="entry name" value="NAD(P)-bd_dom_sf"/>
</dbReference>
<dbReference type="InterPro" id="IPR013149">
    <property type="entry name" value="ADH-like_C"/>
</dbReference>
<keyword evidence="5" id="KW-1185">Reference proteome</keyword>
<dbReference type="Gene3D" id="3.40.50.720">
    <property type="entry name" value="NAD(P)-binding Rossmann-like Domain"/>
    <property type="match status" value="1"/>
</dbReference>
<reference evidence="5" key="1">
    <citation type="journal article" date="2017" name="Int. J. Syst. Evol. Microbiol.">
        <title>Notoacmeibacter marinus gen. nov., sp. nov., isolated from the gut of a limpet and proposal of Notoacmeibacteraceae fam. nov. in the order Rhizobiales of the class Alphaproteobacteria.</title>
        <authorList>
            <person name="Huang Z."/>
            <person name="Guo F."/>
            <person name="Lai Q."/>
        </authorList>
    </citation>
    <scope>NUCLEOTIDE SEQUENCE [LARGE SCALE GENOMIC DNA]</scope>
    <source>
        <strain evidence="5">XMTR2A4</strain>
    </source>
</reference>
<dbReference type="AlphaFoldDB" id="A0A231UY51"/>
<evidence type="ECO:0000256" key="1">
    <source>
        <dbReference type="ARBA" id="ARBA00022857"/>
    </source>
</evidence>
<protein>
    <submittedName>
        <fullName evidence="4">NADH oxidoreductase</fullName>
    </submittedName>
</protein>
<dbReference type="InterPro" id="IPR013154">
    <property type="entry name" value="ADH-like_N"/>
</dbReference>
<sequence>MNLPKAMKALIQKHDGYAGDNERSGFSLEALDPYVELAEIDLPSPDKGQVLVKVARAAVNPSDVMFIKGMYGQPRRKGLPAGFEGCGTVVATGAGAEGLEGMRVAFVAGRSGFGSWAEYAVADAAMCIPLIDGVSDEDGASMIVNPLTALAMLSIVKEAGSKSFIVTAAASQLCKLIIGQAAADGLSAIGIVRRDEQIDLLKGHGAAHVLNQKADDFDERIAEICRVEKPLILLDAVAGPSSSTAFHAMGRGARWVIYGRLEEEPPVLHEPGELIFLQKRIEGFWLTGWLASASEKERAAMAMQAQSNFASGRWKTDVTAVVSLDDASGRLPDALGEPNGKVLLAP</sequence>
<dbReference type="RefSeq" id="WP_094077550.1">
    <property type="nucleotide sequence ID" value="NZ_NBYO01000002.1"/>
</dbReference>
<dbReference type="Proteomes" id="UP000215405">
    <property type="component" value="Unassembled WGS sequence"/>
</dbReference>
<dbReference type="SMART" id="SM00829">
    <property type="entry name" value="PKS_ER"/>
    <property type="match status" value="1"/>
</dbReference>
<dbReference type="PANTHER" id="PTHR48106">
    <property type="entry name" value="QUINONE OXIDOREDUCTASE PIG3-RELATED"/>
    <property type="match status" value="1"/>
</dbReference>
<dbReference type="Pfam" id="PF00107">
    <property type="entry name" value="ADH_zinc_N"/>
    <property type="match status" value="1"/>
</dbReference>
<proteinExistence type="predicted"/>
<feature type="domain" description="Enoyl reductase (ER)" evidence="3">
    <location>
        <begin position="26"/>
        <end position="344"/>
    </location>
</feature>
<dbReference type="GO" id="GO:0070402">
    <property type="term" value="F:NADPH binding"/>
    <property type="evidence" value="ECO:0007669"/>
    <property type="project" value="TreeGrafter"/>
</dbReference>
<dbReference type="Pfam" id="PF08240">
    <property type="entry name" value="ADH_N"/>
    <property type="match status" value="1"/>
</dbReference>